<dbReference type="PROSITE" id="PS00488">
    <property type="entry name" value="PAL_HISTIDASE"/>
    <property type="match status" value="1"/>
</dbReference>
<dbReference type="Gene3D" id="1.10.275.10">
    <property type="entry name" value="Fumarase/aspartase (N-terminal domain)"/>
    <property type="match status" value="1"/>
</dbReference>
<dbReference type="PATRIC" id="fig|1703772.3.peg.959"/>
<comment type="similarity">
    <text evidence="7">Belongs to the PAL/histidase family.</text>
</comment>
<dbReference type="InterPro" id="IPR005921">
    <property type="entry name" value="HutH"/>
</dbReference>
<dbReference type="PANTHER" id="PTHR10362">
    <property type="entry name" value="HISTIDINE AMMONIA-LYASE"/>
    <property type="match status" value="1"/>
</dbReference>
<dbReference type="GO" id="GO:0005737">
    <property type="term" value="C:cytoplasm"/>
    <property type="evidence" value="ECO:0007669"/>
    <property type="project" value="UniProtKB-SubCell"/>
</dbReference>
<name>A0A0S7YH86_UNCT6</name>
<evidence type="ECO:0000256" key="2">
    <source>
        <dbReference type="ARBA" id="ARBA00012994"/>
    </source>
</evidence>
<gene>
    <name evidence="10" type="ORF">AMJ52_02915</name>
</gene>
<reference evidence="10 11" key="1">
    <citation type="journal article" date="2015" name="Microbiome">
        <title>Genomic resolution of linkages in carbon, nitrogen, and sulfur cycling among widespread estuary sediment bacteria.</title>
        <authorList>
            <person name="Baker B.J."/>
            <person name="Lazar C.S."/>
            <person name="Teske A.P."/>
            <person name="Dick G.J."/>
        </authorList>
    </citation>
    <scope>NUCLEOTIDE SEQUENCE [LARGE SCALE GENOMIC DNA]</scope>
    <source>
        <strain evidence="10">DG_78</strain>
    </source>
</reference>
<evidence type="ECO:0000256" key="3">
    <source>
        <dbReference type="ARBA" id="ARBA00022808"/>
    </source>
</evidence>
<comment type="subcellular location">
    <subcellularLocation>
        <location evidence="9">Cytoplasm</location>
    </subcellularLocation>
</comment>
<dbReference type="FunFam" id="1.10.275.10:FF:000005">
    <property type="entry name" value="Histidine ammonia-lyase"/>
    <property type="match status" value="1"/>
</dbReference>
<evidence type="ECO:0000256" key="7">
    <source>
        <dbReference type="RuleBase" id="RU003954"/>
    </source>
</evidence>
<sequence>MVILDGKHLTIKKLIRIARYREKAAVKQKQWQLIKDAAAFIQKHLSDKKPIYGINTGFGALAQVCISPQHLKKVQKNIILSHHAGVGKVFEPETVRAAMVLRINTLVKGNSGVSPQLIKNLIALLNKNVVPIVPTKGSVGASGDLAPLAAIGLTLIGKGQVFYNGKKLRADRALRIAKVKKITLQPKEGLSLINGTQFSTAIASIINFEGQNLCVLADTCGAMSLEALKGAHTQFDHRIFDVRPHPGAQQSAQNIRKLLRGSTIEKSHRKCRKVQDPYSLRCMAQVHGAVRDIFQFTRQTIEIEINAVTDNPIIFPKQNRILSGGNFHGEPIAFTLDNMTISLAELASISERRIFRLLDGRLSHLNPFLTLHPGLNSGFMMAQVTAASLVSHNKVLSHPASVDSIPTSASQEDHVSMSMNAGLKALEVLENTKYVLAIELLCACQALDLSKPLKTSPILEKVKQKIRNVVPFTKTDCPLTPEIEKIKNLIDKNLIK</sequence>
<evidence type="ECO:0000313" key="11">
    <source>
        <dbReference type="Proteomes" id="UP000051012"/>
    </source>
</evidence>
<dbReference type="InterPro" id="IPR008948">
    <property type="entry name" value="L-Aspartase-like"/>
</dbReference>
<dbReference type="Pfam" id="PF00221">
    <property type="entry name" value="Lyase_aromatic"/>
    <property type="match status" value="1"/>
</dbReference>
<evidence type="ECO:0000256" key="1">
    <source>
        <dbReference type="ARBA" id="ARBA00005113"/>
    </source>
</evidence>
<evidence type="ECO:0000256" key="8">
    <source>
        <dbReference type="RuleBase" id="RU004479"/>
    </source>
</evidence>
<protein>
    <recommendedName>
        <fullName evidence="2 6">Histidine ammonia-lyase</fullName>
        <ecNumber evidence="2 6">4.3.1.3</ecNumber>
    </recommendedName>
</protein>
<dbReference type="EMBL" id="LJNI01000025">
    <property type="protein sequence ID" value="KPJ73859.1"/>
    <property type="molecule type" value="Genomic_DNA"/>
</dbReference>
<dbReference type="CDD" id="cd00332">
    <property type="entry name" value="PAL-HAL"/>
    <property type="match status" value="1"/>
</dbReference>
<keyword evidence="4 7" id="KW-0456">Lyase</keyword>
<dbReference type="GO" id="GO:0019557">
    <property type="term" value="P:L-histidine catabolic process to glutamate and formate"/>
    <property type="evidence" value="ECO:0007669"/>
    <property type="project" value="UniProtKB-UniPathway"/>
</dbReference>
<dbReference type="InterPro" id="IPR022313">
    <property type="entry name" value="Phe/His_NH3-lyase_AS"/>
</dbReference>
<dbReference type="GO" id="GO:0019556">
    <property type="term" value="P:L-histidine catabolic process to glutamate and formamide"/>
    <property type="evidence" value="ECO:0007669"/>
    <property type="project" value="UniProtKB-UniPathway"/>
</dbReference>
<dbReference type="NCBIfam" id="TIGR01225">
    <property type="entry name" value="hutH"/>
    <property type="match status" value="1"/>
</dbReference>
<evidence type="ECO:0000313" key="10">
    <source>
        <dbReference type="EMBL" id="KPJ73859.1"/>
    </source>
</evidence>
<comment type="pathway">
    <text evidence="1 8">Amino-acid degradation; L-histidine degradation into L-glutamate; N-formimidoyl-L-glutamate from L-histidine: step 1/3.</text>
</comment>
<dbReference type="EC" id="4.3.1.3" evidence="2 6"/>
<dbReference type="GO" id="GO:0004397">
    <property type="term" value="F:histidine ammonia-lyase activity"/>
    <property type="evidence" value="ECO:0007669"/>
    <property type="project" value="UniProtKB-UniRule"/>
</dbReference>
<comment type="catalytic activity">
    <reaction evidence="5 8">
        <text>L-histidine = trans-urocanate + NH4(+)</text>
        <dbReference type="Rhea" id="RHEA:21232"/>
        <dbReference type="ChEBI" id="CHEBI:17771"/>
        <dbReference type="ChEBI" id="CHEBI:28938"/>
        <dbReference type="ChEBI" id="CHEBI:57595"/>
        <dbReference type="EC" id="4.3.1.3"/>
    </reaction>
</comment>
<organism evidence="10 11">
    <name type="scientific">candidate division TA06 bacterium DG_78</name>
    <dbReference type="NCBI Taxonomy" id="1703772"/>
    <lineage>
        <taxon>Bacteria</taxon>
        <taxon>Bacteria division TA06</taxon>
    </lineage>
</organism>
<keyword evidence="3 8" id="KW-0369">Histidine metabolism</keyword>
<dbReference type="NCBIfam" id="NF006871">
    <property type="entry name" value="PRK09367.1"/>
    <property type="match status" value="1"/>
</dbReference>
<comment type="caution">
    <text evidence="10">The sequence shown here is derived from an EMBL/GenBank/DDBJ whole genome shotgun (WGS) entry which is preliminary data.</text>
</comment>
<accession>A0A0S7YH86</accession>
<dbReference type="InterPro" id="IPR024083">
    <property type="entry name" value="Fumarase/histidase_N"/>
</dbReference>
<evidence type="ECO:0000256" key="4">
    <source>
        <dbReference type="ARBA" id="ARBA00023239"/>
    </source>
</evidence>
<dbReference type="FunFam" id="1.20.200.10:FF:000003">
    <property type="entry name" value="Histidine ammonia-lyase"/>
    <property type="match status" value="1"/>
</dbReference>
<dbReference type="SUPFAM" id="SSF48557">
    <property type="entry name" value="L-aspartase-like"/>
    <property type="match status" value="1"/>
</dbReference>
<dbReference type="AlphaFoldDB" id="A0A0S7YH86"/>
<dbReference type="Gene3D" id="1.20.200.10">
    <property type="entry name" value="Fumarase/aspartase (Central domain)"/>
    <property type="match status" value="1"/>
</dbReference>
<evidence type="ECO:0000256" key="6">
    <source>
        <dbReference type="NCBIfam" id="TIGR01225"/>
    </source>
</evidence>
<dbReference type="UniPathway" id="UPA00379">
    <property type="reaction ID" value="UER00549"/>
</dbReference>
<dbReference type="InterPro" id="IPR001106">
    <property type="entry name" value="Aromatic_Lyase"/>
</dbReference>
<evidence type="ECO:0000256" key="5">
    <source>
        <dbReference type="ARBA" id="ARBA00049269"/>
    </source>
</evidence>
<evidence type="ECO:0000256" key="9">
    <source>
        <dbReference type="RuleBase" id="RU004480"/>
    </source>
</evidence>
<dbReference type="Proteomes" id="UP000051012">
    <property type="component" value="Unassembled WGS sequence"/>
</dbReference>
<proteinExistence type="inferred from homology"/>